<accession>A0A1J7BIQ2</accession>
<evidence type="ECO:0000256" key="3">
    <source>
        <dbReference type="SAM" id="SignalP"/>
    </source>
</evidence>
<dbReference type="Pfam" id="PF07987">
    <property type="entry name" value="DUF1775"/>
    <property type="match status" value="1"/>
</dbReference>
<evidence type="ECO:0000313" key="6">
    <source>
        <dbReference type="Proteomes" id="UP000243342"/>
    </source>
</evidence>
<feature type="transmembrane region" description="Helical" evidence="2">
    <location>
        <begin position="214"/>
        <end position="233"/>
    </location>
</feature>
<dbReference type="InterPro" id="IPR012533">
    <property type="entry name" value="YcnI-copper_dom"/>
</dbReference>
<keyword evidence="2" id="KW-0812">Transmembrane</keyword>
<evidence type="ECO:0000313" key="5">
    <source>
        <dbReference type="EMBL" id="OIV38461.1"/>
    </source>
</evidence>
<reference evidence="5 6" key="1">
    <citation type="submission" date="2016-10" db="EMBL/GenBank/DDBJ databases">
        <title>Genome sequence of Streptomyces gilvigriseus MUSC 26.</title>
        <authorList>
            <person name="Lee L.-H."/>
            <person name="Ser H.-L."/>
        </authorList>
    </citation>
    <scope>NUCLEOTIDE SEQUENCE [LARGE SCALE GENOMIC DNA]</scope>
    <source>
        <strain evidence="5 6">MUSC 26</strain>
    </source>
</reference>
<dbReference type="Gene3D" id="2.60.40.2230">
    <property type="entry name" value="Uncharacterised protein YcnI-like PF07987, DUF1775"/>
    <property type="match status" value="1"/>
</dbReference>
<dbReference type="InterPro" id="IPR038507">
    <property type="entry name" value="YcnI-like_sf"/>
</dbReference>
<name>A0A1J7BIQ2_9ACTN</name>
<dbReference type="STRING" id="1428644.BIV57_05510"/>
<evidence type="ECO:0000256" key="2">
    <source>
        <dbReference type="SAM" id="Phobius"/>
    </source>
</evidence>
<keyword evidence="3" id="KW-0732">Signal</keyword>
<gene>
    <name evidence="5" type="ORF">BIV57_05510</name>
</gene>
<feature type="domain" description="YncI copper-binding" evidence="4">
    <location>
        <begin position="28"/>
        <end position="176"/>
    </location>
</feature>
<dbReference type="Proteomes" id="UP000243342">
    <property type="component" value="Unassembled WGS sequence"/>
</dbReference>
<sequence length="243" mass="24416">MNRIRRLSLAGAAAGVAVLGLAVPASAHVTVNPSSAPQGSYSTLAFKVPNEKDNADTVKVEVYFPTDHPLASVSVQPVPGWTATVQKTTLKTPIKTDDGTVTQAVSKVTWSGGKIAPNQFQQFTVSAGPLPSDAKSLTFKALQTYSDQGGKDVVRWIEPAQAGRPEPQNPAPVLTLTPASSGDAATGASGAAATRAAAPASAASSDSDGTARGLAVAALVVGAAGVAVGAFGFRAARRGRAGS</sequence>
<comment type="caution">
    <text evidence="5">The sequence shown here is derived from an EMBL/GenBank/DDBJ whole genome shotgun (WGS) entry which is preliminary data.</text>
</comment>
<keyword evidence="6" id="KW-1185">Reference proteome</keyword>
<dbReference type="EMBL" id="MLCF01000021">
    <property type="protein sequence ID" value="OIV38461.1"/>
    <property type="molecule type" value="Genomic_DNA"/>
</dbReference>
<organism evidence="5 6">
    <name type="scientific">Mangrovactinospora gilvigrisea</name>
    <dbReference type="NCBI Taxonomy" id="1428644"/>
    <lineage>
        <taxon>Bacteria</taxon>
        <taxon>Bacillati</taxon>
        <taxon>Actinomycetota</taxon>
        <taxon>Actinomycetes</taxon>
        <taxon>Kitasatosporales</taxon>
        <taxon>Streptomycetaceae</taxon>
        <taxon>Mangrovactinospora</taxon>
    </lineage>
</organism>
<feature type="chain" id="PRO_5009643263" description="YncI copper-binding domain-containing protein" evidence="3">
    <location>
        <begin position="28"/>
        <end position="243"/>
    </location>
</feature>
<dbReference type="CDD" id="cd08545">
    <property type="entry name" value="YcnI_like"/>
    <property type="match status" value="1"/>
</dbReference>
<protein>
    <recommendedName>
        <fullName evidence="4">YncI copper-binding domain-containing protein</fullName>
    </recommendedName>
</protein>
<keyword evidence="2" id="KW-0472">Membrane</keyword>
<evidence type="ECO:0000256" key="1">
    <source>
        <dbReference type="SAM" id="MobiDB-lite"/>
    </source>
</evidence>
<dbReference type="OrthoDB" id="9810871at2"/>
<dbReference type="RefSeq" id="WP_071655540.1">
    <property type="nucleotide sequence ID" value="NZ_MLCF01000021.1"/>
</dbReference>
<proteinExistence type="predicted"/>
<dbReference type="AlphaFoldDB" id="A0A1J7BIQ2"/>
<feature type="region of interest" description="Disordered" evidence="1">
    <location>
        <begin position="161"/>
        <end position="190"/>
    </location>
</feature>
<feature type="compositionally biased region" description="Low complexity" evidence="1">
    <location>
        <begin position="177"/>
        <end position="190"/>
    </location>
</feature>
<evidence type="ECO:0000259" key="4">
    <source>
        <dbReference type="Pfam" id="PF07987"/>
    </source>
</evidence>
<feature type="signal peptide" evidence="3">
    <location>
        <begin position="1"/>
        <end position="27"/>
    </location>
</feature>
<keyword evidence="2" id="KW-1133">Transmembrane helix</keyword>